<dbReference type="GeneID" id="17322407"/>
<dbReference type="PANTHER" id="PTHR12634">
    <property type="entry name" value="SIT4 YEAST -ASSOCIATING PROTEIN-RELATED"/>
    <property type="match status" value="1"/>
</dbReference>
<feature type="compositionally biased region" description="Acidic residues" evidence="3">
    <location>
        <begin position="590"/>
        <end position="604"/>
    </location>
</feature>
<dbReference type="OrthoDB" id="5284at2759"/>
<evidence type="ECO:0000256" key="3">
    <source>
        <dbReference type="SAM" id="MobiDB-lite"/>
    </source>
</evidence>
<dbReference type="KEGG" id="ccp:CHC_T00003193001"/>
<keyword evidence="5" id="KW-1185">Reference proteome</keyword>
<feature type="region of interest" description="Disordered" evidence="3">
    <location>
        <begin position="119"/>
        <end position="147"/>
    </location>
</feature>
<feature type="compositionally biased region" description="Basic and acidic residues" evidence="3">
    <location>
        <begin position="622"/>
        <end position="638"/>
    </location>
</feature>
<dbReference type="GO" id="GO:0019903">
    <property type="term" value="F:protein phosphatase binding"/>
    <property type="evidence" value="ECO:0007669"/>
    <property type="project" value="InterPro"/>
</dbReference>
<organism evidence="4 5">
    <name type="scientific">Chondrus crispus</name>
    <name type="common">Carrageen Irish moss</name>
    <name type="synonym">Polymorpha crispa</name>
    <dbReference type="NCBI Taxonomy" id="2769"/>
    <lineage>
        <taxon>Eukaryota</taxon>
        <taxon>Rhodophyta</taxon>
        <taxon>Florideophyceae</taxon>
        <taxon>Rhodymeniophycidae</taxon>
        <taxon>Gigartinales</taxon>
        <taxon>Gigartinaceae</taxon>
        <taxon>Chondrus</taxon>
    </lineage>
</organism>
<name>R7Q8H7_CHOCR</name>
<dbReference type="GO" id="GO:0019888">
    <property type="term" value="F:protein phosphatase regulator activity"/>
    <property type="evidence" value="ECO:0007669"/>
    <property type="project" value="TreeGrafter"/>
</dbReference>
<dbReference type="STRING" id="2769.R7Q8H7"/>
<sequence>MSNVTSTILGLAERLLQLPDLNCTIPPKLSPYHNPVVVSRLLDAGLYASCNGKTEKELSDEAKVMASSEERVEAFSLRSNSALLHSLGLAANLMTTRANVVRDEDEPFTPCVRGIPGRPLYSGHGIGPGGTANKNMDRPKLPPPDDATEEELKLLTDHTKKKPGDAIVETASLEADLAIRFSRLSEMFGNGDELDGNGTLRPLGSLRLKLAEFFTACMKKATQDTVQQISDLGVPKKLLELFSKYQWSSMLHGVITKSVSAAFSGDEDGRPSRSAWFAAGLIPWLIASWSKNAKQGNESIRTRAGYMGHLIRIGTSLMAYIEESKEETNAELPNEDDLEAFKVFADQILGPAHNRESMPLCGDLNDADEDEGEEATDVLEMGGMSFVENPTNSTPDVPMQFGYSKSSDNDSEDEDEIKPVDVDDLDHFGADDDDVQEVKPLVDHDIPLALREQLSRAEDSETIKQVAVEALAQPSRIPTIPTSETNDLRSRTQAVEQNSIPMDDLSGVIDSVDSSSEDEGSYVAFVDDQKEEETAQVLSGVGNLRISESGAGTSLDGIVTEIEEPDPILPTNDTGEHLQSLADNIITAPDDAENSSDEEYEAWEDPARVSTSTNAALGVGSKAEEVEKPESDRPKSVA</sequence>
<proteinExistence type="inferred from homology"/>
<dbReference type="RefSeq" id="XP_005714661.1">
    <property type="nucleotide sequence ID" value="XM_005714604.1"/>
</dbReference>
<evidence type="ECO:0000256" key="1">
    <source>
        <dbReference type="ARBA" id="ARBA00006180"/>
    </source>
</evidence>
<protein>
    <submittedName>
        <fullName evidence="4">Uncharacterized protein</fullName>
    </submittedName>
</protein>
<evidence type="ECO:0000256" key="2">
    <source>
        <dbReference type="ARBA" id="ARBA00023306"/>
    </source>
</evidence>
<keyword evidence="2" id="KW-0131">Cell cycle</keyword>
<dbReference type="Pfam" id="PF04499">
    <property type="entry name" value="SAPS"/>
    <property type="match status" value="1"/>
</dbReference>
<dbReference type="AlphaFoldDB" id="R7Q8H7"/>
<gene>
    <name evidence="4" type="ORF">CHC_T00003193001</name>
</gene>
<reference evidence="5" key="1">
    <citation type="journal article" date="2013" name="Proc. Natl. Acad. Sci. U.S.A.">
        <title>Genome structure and metabolic features in the red seaweed Chondrus crispus shed light on evolution of the Archaeplastida.</title>
        <authorList>
            <person name="Collen J."/>
            <person name="Porcel B."/>
            <person name="Carre W."/>
            <person name="Ball S.G."/>
            <person name="Chaparro C."/>
            <person name="Tonon T."/>
            <person name="Barbeyron T."/>
            <person name="Michel G."/>
            <person name="Noel B."/>
            <person name="Valentin K."/>
            <person name="Elias M."/>
            <person name="Artiguenave F."/>
            <person name="Arun A."/>
            <person name="Aury J.M."/>
            <person name="Barbosa-Neto J.F."/>
            <person name="Bothwell J.H."/>
            <person name="Bouget F.Y."/>
            <person name="Brillet L."/>
            <person name="Cabello-Hurtado F."/>
            <person name="Capella-Gutierrez S."/>
            <person name="Charrier B."/>
            <person name="Cladiere L."/>
            <person name="Cock J.M."/>
            <person name="Coelho S.M."/>
            <person name="Colleoni C."/>
            <person name="Czjzek M."/>
            <person name="Da Silva C."/>
            <person name="Delage L."/>
            <person name="Denoeud F."/>
            <person name="Deschamps P."/>
            <person name="Dittami S.M."/>
            <person name="Gabaldon T."/>
            <person name="Gachon C.M."/>
            <person name="Groisillier A."/>
            <person name="Herve C."/>
            <person name="Jabbari K."/>
            <person name="Katinka M."/>
            <person name="Kloareg B."/>
            <person name="Kowalczyk N."/>
            <person name="Labadie K."/>
            <person name="Leblanc C."/>
            <person name="Lopez P.J."/>
            <person name="McLachlan D.H."/>
            <person name="Meslet-Cladiere L."/>
            <person name="Moustafa A."/>
            <person name="Nehr Z."/>
            <person name="Nyvall Collen P."/>
            <person name="Panaud O."/>
            <person name="Partensky F."/>
            <person name="Poulain J."/>
            <person name="Rensing S.A."/>
            <person name="Rousvoal S."/>
            <person name="Samson G."/>
            <person name="Symeonidi A."/>
            <person name="Weissenbach J."/>
            <person name="Zambounis A."/>
            <person name="Wincker P."/>
            <person name="Boyen C."/>
        </authorList>
    </citation>
    <scope>NUCLEOTIDE SEQUENCE [LARGE SCALE GENOMIC DNA]</scope>
    <source>
        <strain evidence="5">cv. Stackhouse</strain>
    </source>
</reference>
<feature type="region of interest" description="Disordered" evidence="3">
    <location>
        <begin position="586"/>
        <end position="638"/>
    </location>
</feature>
<evidence type="ECO:0000313" key="4">
    <source>
        <dbReference type="EMBL" id="CDF34842.1"/>
    </source>
</evidence>
<accession>R7Q8H7</accession>
<dbReference type="InterPro" id="IPR007587">
    <property type="entry name" value="SAPS"/>
</dbReference>
<evidence type="ECO:0000313" key="5">
    <source>
        <dbReference type="Proteomes" id="UP000012073"/>
    </source>
</evidence>
<dbReference type="Gramene" id="CDF34842">
    <property type="protein sequence ID" value="CDF34842"/>
    <property type="gene ID" value="CHC_T00003193001"/>
</dbReference>
<dbReference type="PANTHER" id="PTHR12634:SF8">
    <property type="entry name" value="FIERY MOUNTAIN, ISOFORM D"/>
    <property type="match status" value="1"/>
</dbReference>
<dbReference type="Proteomes" id="UP000012073">
    <property type="component" value="Unassembled WGS sequence"/>
</dbReference>
<comment type="similarity">
    <text evidence="1">Belongs to the SAPS family.</text>
</comment>
<dbReference type="EMBL" id="HG001707">
    <property type="protein sequence ID" value="CDF34842.1"/>
    <property type="molecule type" value="Genomic_DNA"/>
</dbReference>